<keyword evidence="1" id="KW-0378">Hydrolase</keyword>
<dbReference type="Pfam" id="PF00702">
    <property type="entry name" value="Hydrolase"/>
    <property type="match status" value="1"/>
</dbReference>
<dbReference type="Proteomes" id="UP001596540">
    <property type="component" value="Unassembled WGS sequence"/>
</dbReference>
<evidence type="ECO:0000313" key="1">
    <source>
        <dbReference type="EMBL" id="MFC7330132.1"/>
    </source>
</evidence>
<dbReference type="InterPro" id="IPR036412">
    <property type="entry name" value="HAD-like_sf"/>
</dbReference>
<dbReference type="SFLD" id="SFLDG01129">
    <property type="entry name" value="C1.5:_HAD__Beta-PGM__Phosphata"/>
    <property type="match status" value="1"/>
</dbReference>
<dbReference type="SUPFAM" id="SSF56784">
    <property type="entry name" value="HAD-like"/>
    <property type="match status" value="1"/>
</dbReference>
<keyword evidence="2" id="KW-1185">Reference proteome</keyword>
<dbReference type="CDD" id="cd02603">
    <property type="entry name" value="HAD_sEH-N_like"/>
    <property type="match status" value="1"/>
</dbReference>
<dbReference type="Gene3D" id="3.40.50.1000">
    <property type="entry name" value="HAD superfamily/HAD-like"/>
    <property type="match status" value="1"/>
</dbReference>
<organism evidence="1 2">
    <name type="scientific">Marinactinospora rubrisoli</name>
    <dbReference type="NCBI Taxonomy" id="2715399"/>
    <lineage>
        <taxon>Bacteria</taxon>
        <taxon>Bacillati</taxon>
        <taxon>Actinomycetota</taxon>
        <taxon>Actinomycetes</taxon>
        <taxon>Streptosporangiales</taxon>
        <taxon>Nocardiopsidaceae</taxon>
        <taxon>Marinactinospora</taxon>
    </lineage>
</organism>
<sequence length="210" mass="22819">MTVEHDSAGRVAAVVFDYGQVISEPPSAEARDRLERLGGVPAADFWSAYWAERPGYDAGGTASGYWQRVADRLGADWDPAHVQRLWAADVAAWLGICRDSAATLRRLATAGVRLALLSNAPHDLAGALRAAPVLEPFDRLFFSCELGICKPDPAVYRHVLADLGTPAEHTLFVDDREENVLAAKRLGIDAHHYAGARELDRFLAGRLGAF</sequence>
<dbReference type="GO" id="GO:0016787">
    <property type="term" value="F:hydrolase activity"/>
    <property type="evidence" value="ECO:0007669"/>
    <property type="project" value="UniProtKB-KW"/>
</dbReference>
<dbReference type="PANTHER" id="PTHR43611:SF3">
    <property type="entry name" value="FLAVIN MONONUCLEOTIDE HYDROLASE 1, CHLOROPLATIC"/>
    <property type="match status" value="1"/>
</dbReference>
<dbReference type="RefSeq" id="WP_379872771.1">
    <property type="nucleotide sequence ID" value="NZ_JBHTBH010000010.1"/>
</dbReference>
<evidence type="ECO:0000313" key="2">
    <source>
        <dbReference type="Proteomes" id="UP001596540"/>
    </source>
</evidence>
<comment type="caution">
    <text evidence="1">The sequence shown here is derived from an EMBL/GenBank/DDBJ whole genome shotgun (WGS) entry which is preliminary data.</text>
</comment>
<dbReference type="EMBL" id="JBHTBH010000010">
    <property type="protein sequence ID" value="MFC7330132.1"/>
    <property type="molecule type" value="Genomic_DNA"/>
</dbReference>
<dbReference type="SFLD" id="SFLDS00003">
    <property type="entry name" value="Haloacid_Dehalogenase"/>
    <property type="match status" value="1"/>
</dbReference>
<dbReference type="PANTHER" id="PTHR43611">
    <property type="entry name" value="ALPHA-D-GLUCOSE 1-PHOSPHATE PHOSPHATASE"/>
    <property type="match status" value="1"/>
</dbReference>
<dbReference type="PRINTS" id="PR00413">
    <property type="entry name" value="HADHALOGNASE"/>
</dbReference>
<dbReference type="NCBIfam" id="TIGR01549">
    <property type="entry name" value="HAD-SF-IA-v1"/>
    <property type="match status" value="1"/>
</dbReference>
<dbReference type="InterPro" id="IPR006439">
    <property type="entry name" value="HAD-SF_hydro_IA"/>
</dbReference>
<dbReference type="NCBIfam" id="TIGR01509">
    <property type="entry name" value="HAD-SF-IA-v3"/>
    <property type="match status" value="1"/>
</dbReference>
<gene>
    <name evidence="1" type="ORF">ACFQRF_20585</name>
</gene>
<proteinExistence type="predicted"/>
<reference evidence="2" key="1">
    <citation type="journal article" date="2019" name="Int. J. Syst. Evol. Microbiol.">
        <title>The Global Catalogue of Microorganisms (GCM) 10K type strain sequencing project: providing services to taxonomists for standard genome sequencing and annotation.</title>
        <authorList>
            <consortium name="The Broad Institute Genomics Platform"/>
            <consortium name="The Broad Institute Genome Sequencing Center for Infectious Disease"/>
            <person name="Wu L."/>
            <person name="Ma J."/>
        </authorList>
    </citation>
    <scope>NUCLEOTIDE SEQUENCE [LARGE SCALE GENOMIC DNA]</scope>
    <source>
        <strain evidence="2">CGMCC 4.7382</strain>
    </source>
</reference>
<name>A0ABW2KJN6_9ACTN</name>
<protein>
    <submittedName>
        <fullName evidence="1">HAD family hydrolase</fullName>
    </submittedName>
</protein>
<accession>A0ABW2KJN6</accession>
<dbReference type="InterPro" id="IPR023214">
    <property type="entry name" value="HAD_sf"/>
</dbReference>